<evidence type="ECO:0000313" key="1">
    <source>
        <dbReference type="EMBL" id="KPV42783.1"/>
    </source>
</evidence>
<name>A0A0P9GPY6_9BACL</name>
<organism evidence="1 2">
    <name type="scientific">Alicyclobacillus ferrooxydans</name>
    <dbReference type="NCBI Taxonomy" id="471514"/>
    <lineage>
        <taxon>Bacteria</taxon>
        <taxon>Bacillati</taxon>
        <taxon>Bacillota</taxon>
        <taxon>Bacilli</taxon>
        <taxon>Bacillales</taxon>
        <taxon>Alicyclobacillaceae</taxon>
        <taxon>Alicyclobacillus</taxon>
    </lineage>
</organism>
<reference evidence="1 2" key="1">
    <citation type="submission" date="2015-09" db="EMBL/GenBank/DDBJ databases">
        <title>Draft genome sequence of Alicyclobacillus ferrooxydans DSM 22381.</title>
        <authorList>
            <person name="Hemp J."/>
        </authorList>
    </citation>
    <scope>NUCLEOTIDE SEQUENCE [LARGE SCALE GENOMIC DNA]</scope>
    <source>
        <strain evidence="1 2">TC-34</strain>
    </source>
</reference>
<dbReference type="PATRIC" id="fig|471514.4.peg.4821"/>
<sequence length="82" mass="9028">MNNTYDSLIYEKREQGEVVCIYSFFRINKTPLKNTEDEGVVGVGQEMEMEMEIGIGIGIGIGKGCPGGERFKGLPCSYPFGV</sequence>
<evidence type="ECO:0000313" key="2">
    <source>
        <dbReference type="Proteomes" id="UP000050482"/>
    </source>
</evidence>
<dbReference type="AlphaFoldDB" id="A0A0P9GPY6"/>
<proteinExistence type="predicted"/>
<keyword evidence="2" id="KW-1185">Reference proteome</keyword>
<dbReference type="EMBL" id="LJCO01000069">
    <property type="protein sequence ID" value="KPV42783.1"/>
    <property type="molecule type" value="Genomic_DNA"/>
</dbReference>
<accession>A0A0P9GPY6</accession>
<protein>
    <submittedName>
        <fullName evidence="1">Uncharacterized protein</fullName>
    </submittedName>
</protein>
<dbReference type="Proteomes" id="UP000050482">
    <property type="component" value="Unassembled WGS sequence"/>
</dbReference>
<comment type="caution">
    <text evidence="1">The sequence shown here is derived from an EMBL/GenBank/DDBJ whole genome shotgun (WGS) entry which is preliminary data.</text>
</comment>
<gene>
    <name evidence="1" type="ORF">AN477_15685</name>
</gene>